<dbReference type="InterPro" id="IPR024572">
    <property type="entry name" value="RcnB"/>
</dbReference>
<dbReference type="OrthoDB" id="6687316at2"/>
<accession>A0A2S7ERU4</accession>
<dbReference type="AlphaFoldDB" id="A0A2S7ERU4"/>
<feature type="region of interest" description="Disordered" evidence="1">
    <location>
        <begin position="130"/>
        <end position="150"/>
    </location>
</feature>
<evidence type="ECO:0000256" key="1">
    <source>
        <dbReference type="SAM" id="MobiDB-lite"/>
    </source>
</evidence>
<sequence length="161" mass="17394">MHAASTRSIRGDTYRHVQATESPGNSIACSSAGDRVPDHRKRGLKAPPRGHEWRRVDNQYVPIADATGVISGVIANSRRRRACGYHQAPLRRGLLVGGRRSAACGARRQRVRLADTAGVATPAPCPPAWRESACPSHRARPPPSPAPSCSAGWACLPPRWR</sequence>
<dbReference type="EMBL" id="MDEG01000022">
    <property type="protein sequence ID" value="PPU95799.1"/>
    <property type="molecule type" value="Genomic_DNA"/>
</dbReference>
<dbReference type="Pfam" id="PF11776">
    <property type="entry name" value="RcnB"/>
    <property type="match status" value="1"/>
</dbReference>
<gene>
    <name evidence="2" type="ORF">XhyaCFBP1156_17425</name>
</gene>
<comment type="caution">
    <text evidence="2">The sequence shown here is derived from an EMBL/GenBank/DDBJ whole genome shotgun (WGS) entry which is preliminary data.</text>
</comment>
<feature type="compositionally biased region" description="Polar residues" evidence="1">
    <location>
        <begin position="19"/>
        <end position="29"/>
    </location>
</feature>
<reference evidence="3" key="1">
    <citation type="submission" date="2016-08" db="EMBL/GenBank/DDBJ databases">
        <authorList>
            <person name="Merda D."/>
            <person name="Briand M."/>
            <person name="Taghouti G."/>
            <person name="Carrere S."/>
            <person name="Gouzy J."/>
            <person name="Portier P."/>
            <person name="Jacques M.-A."/>
            <person name="Fischer-Le Saux M."/>
        </authorList>
    </citation>
    <scope>NUCLEOTIDE SEQUENCE [LARGE SCALE GENOMIC DNA]</scope>
    <source>
        <strain evidence="3">CFBP1156</strain>
    </source>
</reference>
<evidence type="ECO:0000313" key="2">
    <source>
        <dbReference type="EMBL" id="PPU95799.1"/>
    </source>
</evidence>
<keyword evidence="3" id="KW-1185">Reference proteome</keyword>
<organism evidence="2 3">
    <name type="scientific">Xanthomonas hyacinthi</name>
    <dbReference type="NCBI Taxonomy" id="56455"/>
    <lineage>
        <taxon>Bacteria</taxon>
        <taxon>Pseudomonadati</taxon>
        <taxon>Pseudomonadota</taxon>
        <taxon>Gammaproteobacteria</taxon>
        <taxon>Lysobacterales</taxon>
        <taxon>Lysobacteraceae</taxon>
        <taxon>Xanthomonas</taxon>
    </lineage>
</organism>
<dbReference type="Gene3D" id="3.10.450.160">
    <property type="entry name" value="inner membrane protein cigr"/>
    <property type="match status" value="1"/>
</dbReference>
<feature type="region of interest" description="Disordered" evidence="1">
    <location>
        <begin position="1"/>
        <end position="50"/>
    </location>
</feature>
<name>A0A2S7ERU4_9XANT</name>
<proteinExistence type="predicted"/>
<protein>
    <submittedName>
        <fullName evidence="2">Uncharacterized protein</fullName>
    </submittedName>
</protein>
<evidence type="ECO:0000313" key="3">
    <source>
        <dbReference type="Proteomes" id="UP000238261"/>
    </source>
</evidence>
<dbReference type="Proteomes" id="UP000238261">
    <property type="component" value="Unassembled WGS sequence"/>
</dbReference>